<feature type="compositionally biased region" description="Low complexity" evidence="7">
    <location>
        <begin position="1395"/>
        <end position="1412"/>
    </location>
</feature>
<evidence type="ECO:0000259" key="9">
    <source>
        <dbReference type="PROSITE" id="PS51743"/>
    </source>
</evidence>
<dbReference type="Pfam" id="PF05415">
    <property type="entry name" value="Peptidase_C36"/>
    <property type="match status" value="1"/>
</dbReference>
<dbReference type="InterPro" id="IPR001788">
    <property type="entry name" value="RNA-dep_RNA_pol_alsuvir"/>
</dbReference>
<dbReference type="GO" id="GO:0016787">
    <property type="term" value="F:hydrolase activity"/>
    <property type="evidence" value="ECO:0007669"/>
    <property type="project" value="UniProtKB-KW"/>
</dbReference>
<dbReference type="InterPro" id="IPR002588">
    <property type="entry name" value="Alphavirus-like_MT_dom"/>
</dbReference>
<evidence type="ECO:0000256" key="6">
    <source>
        <dbReference type="ARBA" id="ARBA00022840"/>
    </source>
</evidence>
<dbReference type="Proteomes" id="UP000203195">
    <property type="component" value="Genome"/>
</dbReference>
<dbReference type="InterPro" id="IPR043502">
    <property type="entry name" value="DNA/RNA_pol_sf"/>
</dbReference>
<dbReference type="GO" id="GO:0006396">
    <property type="term" value="P:RNA processing"/>
    <property type="evidence" value="ECO:0007669"/>
    <property type="project" value="InterPro"/>
</dbReference>
<dbReference type="InterPro" id="IPR008746">
    <property type="entry name" value="Peptidase_C36"/>
</dbReference>
<evidence type="ECO:0000256" key="3">
    <source>
        <dbReference type="ARBA" id="ARBA00022695"/>
    </source>
</evidence>
<dbReference type="Pfam" id="PF00978">
    <property type="entry name" value="RdRP_2"/>
    <property type="match status" value="1"/>
</dbReference>
<keyword evidence="4" id="KW-0547">Nucleotide-binding</keyword>
<feature type="domain" description="(+)RNA virus helicase C-terminal" evidence="8">
    <location>
        <begin position="913"/>
        <end position="1216"/>
    </location>
</feature>
<dbReference type="Gene3D" id="3.40.50.300">
    <property type="entry name" value="P-loop containing nucleotide triphosphate hydrolases"/>
    <property type="match status" value="2"/>
</dbReference>
<proteinExistence type="predicted"/>
<sequence length="2117" mass="238536">MADSFGFSPMEVLLFRGESLDQLTSDMPLDVQWDVVYSARCYAIWKHDLTHLNPLLKNSQRLAKRWDKLISGFGGPVPLDKLLTALLALMRYCITMGVSVQDIYLSDVGTTSDNLLHVSRVHGLCYFKVVVCQIVFVWKAWKVLGWIFLVILLQLLLKGPRAVNGPDVAISEMVEAFHLKVKSFTRWSPFLKLPREKKILERELGFVPLYKQKTRAPRNHPVLAALREVMRQEYAASSNILNTKLKTLVIGAASREVNCYSSNPSVHYYFANKDSKDLVRTTLELLHSALATKYRNMESDETGEHMINLKGCGYIVKRSTDSGVYEVVSDKDVAEVLRYAKTVASTKRDAKQKPVGKRKMIMSEATRRTIELHELSRVVAEEKKIPNHFHFDERSFGSVGSFTQLVCEDVGYNFSVDAWLHLFNVTGAQTAVGYMALPNELLFEHYPISDYYDYWEGIEKHGALGGITISPLKNGQVVGMPKGVFQASQFCNSAAGLGIPGSKMGTVERIICHMSDGFGNGYNHVKSDWQTLLKNPILASPKYNFAIEVDLQGRYGCLATFRLTRVTGVKYVARTIKLRPEDRYVRVLDLLHIVRSIRQKGHAGLREPYQYFPVYKREVDTTVSYCFSIAEKSLTVQNIANFIRHHIGGVSLVNKELVSAWRLNPQLVPSFAYAVYFYVINLRGELDGMLEKLMKKGITWSDRLKANVSAFLRDMVDPISFLWTWLFERRLVDQIFEDGTDVFYQMDRACVDDKALKLSEHLNVTRDFMPADTLLPEGWVLDDWEKAPDSLKTLSAAASLPIECGTINCVGKSFKSIRSLLPPSVVTSPVEQFFKAGGKFRNDSEFAELLSAHYRWQMDNSFCACQVCSALTGQTGSQVVECRWKEESLYTFSMSQTEVDDFRNEVKAQSIEKGNRFGELLVGVHQKIPTQAFEVSVRLEYIKGGPGTGKSFLIRSLADPIRDLVVAPFIKLRSDYQNQRVGDDVVSWDFHTPHKALDITGKQVIFVDEFTAYDWRLLAVLAYRNHAHTIYLVGDEQQTGIQEGRGEGVSILNRIDLSKISTHVPIMNFRNPVRDVKVLNYLFGARMVPMSSIEQGFCFGDIKDFSSLSNIPDTKIVHYSDETGEHMMPDYVRGISKTTVRANQGSTYDNVVLPVLPSDLKLINSQELNLVALSRHKNKLTILLDNDGMNIGATLKGMIEGVPEELERKDYIIGMYLGNHLPIKKEFFFPESEFAKSFRLMVAKYEAFVPYDSDLPTLVSQGDVVVLDVSRVENDINDTFECADFYNLISRPNNCLVVAISECLGVTLEKLDNLMQANVATISKYHNWLRKKTPSTWEDCRLFADALKVSMHVKVLSDKPYDLNYLVDGAASNITLHLLGKESDGHFVAAPISGGSASTSSGNNNSASSSTSSEDDEEFDVTNLFADSGVSPTDMDAFCGFLEATIMTYFDKHDLPNSDWAHPVDGADGYYQINVEKFGLSECCQAFLRALDVFKLDSSQKKVVYKWLRSALKDKQFHWRATPGNTSASSSGSDVDNDFVNLAGGKTKSKSSADVAPADTLRQSFMDYASEFIPILIADAPAVLPLVEPDPIVSKCMVPEFDAFLLIKEFDLDNGADEYQCSYLNEAVANRIGDKFVSGVLDTDIISPLNLRGHPVSETVKYHSMCVAPAQIYFKRNQWQELQVQQARYLFRKVRNSPSSTQDTVARMVAQMFVSDCLVPNVAEVFSTSNLWRIMDKAMHDMVTKNYQGQMEEEFTRNARLYRFQLKDIEKPLKDSETDLAKAGQGILAWSKEAHVKFMVAFRVLNDLLLKSLNSNVVYDNTMSEVKFVANINAAMSTVPGSAINGVIDAAACDSGQGVFTQLIERYIYSALGISDFFLDWYFSFRERYIMQSRYVRAHMSYVKTSGEPGTLLGNTILMGAMLNAMLRGTGPFCMAMKGDDGFKRQANLKINTDILKLIKKETVLDFKLDLNVPITFCGYALSNGHLFPSVSRKLTKIAAHRFREYKHFCEYQESLRDWIKNLPKDPNVYADFLECNASLSCRTTDDVQRWLDAIISVSRMGYAQFMMMFPLREVAMSLPPVEDELQVLSSTKVNVSIGENISNFVRKVARVDMKKF</sequence>
<accession>Q9IF44</accession>
<evidence type="ECO:0000256" key="4">
    <source>
        <dbReference type="ARBA" id="ARBA00022741"/>
    </source>
</evidence>
<dbReference type="PROSITE" id="PS51743">
    <property type="entry name" value="ALPHAVIRUS_MT"/>
    <property type="match status" value="1"/>
</dbReference>
<evidence type="ECO:0000256" key="1">
    <source>
        <dbReference type="ARBA" id="ARBA00022484"/>
    </source>
</evidence>
<dbReference type="GO" id="GO:0003723">
    <property type="term" value="F:RNA binding"/>
    <property type="evidence" value="ECO:0007669"/>
    <property type="project" value="InterPro"/>
</dbReference>
<dbReference type="GO" id="GO:0003968">
    <property type="term" value="F:RNA-directed RNA polymerase activity"/>
    <property type="evidence" value="ECO:0007669"/>
    <property type="project" value="UniProtKB-KW"/>
</dbReference>
<dbReference type="InterPro" id="IPR027417">
    <property type="entry name" value="P-loop_NTPase"/>
</dbReference>
<keyword evidence="5" id="KW-0378">Hydrolase</keyword>
<keyword evidence="2" id="KW-0808">Transferase</keyword>
<evidence type="ECO:0000259" key="8">
    <source>
        <dbReference type="PROSITE" id="PS51657"/>
    </source>
</evidence>
<dbReference type="GO" id="GO:0008174">
    <property type="term" value="F:mRNA methyltransferase activity"/>
    <property type="evidence" value="ECO:0007669"/>
    <property type="project" value="UniProtKB-UniRule"/>
</dbReference>
<dbReference type="Pfam" id="PF01443">
    <property type="entry name" value="Viral_helicase1"/>
    <property type="match status" value="1"/>
</dbReference>
<organism evidence="10 11">
    <name type="scientific">Beet soil-borne mosaic virus</name>
    <dbReference type="NCBI Taxonomy" id="76343"/>
    <lineage>
        <taxon>Viruses</taxon>
        <taxon>Riboviria</taxon>
        <taxon>Orthornavirae</taxon>
        <taxon>Kitrinoviricota</taxon>
        <taxon>Alsuviricetes</taxon>
        <taxon>Hepelivirales</taxon>
        <taxon>Benyviridae</taxon>
        <taxon>Benyvirus</taxon>
        <taxon>Benyvirus solibetae</taxon>
    </lineage>
</organism>
<evidence type="ECO:0000313" key="10">
    <source>
        <dbReference type="EMBL" id="AAF91435.1"/>
    </source>
</evidence>
<dbReference type="PROSITE" id="PS51657">
    <property type="entry name" value="PSRV_HELICASE"/>
    <property type="match status" value="1"/>
</dbReference>
<keyword evidence="3" id="KW-0548">Nucleotidyltransferase</keyword>
<reference evidence="10 11" key="1">
    <citation type="journal article" date="2001" name="Arch. Virol.">
        <title>Complete nucleotide sequence and genome organization of Beet soilborne mosaic virus, a proposed member of the genus Benyvirus.</title>
        <authorList>
            <person name="Lee L."/>
            <person name="Telford E.B."/>
            <person name="Batten J.S."/>
            <person name="Scholthof K.B."/>
            <person name="Rush C.M."/>
        </authorList>
    </citation>
    <scope>NUCLEOTIDE SEQUENCE [LARGE SCALE GENOMIC DNA]</scope>
</reference>
<evidence type="ECO:0000256" key="5">
    <source>
        <dbReference type="ARBA" id="ARBA00022801"/>
    </source>
</evidence>
<dbReference type="GO" id="GO:0006351">
    <property type="term" value="P:DNA-templated transcription"/>
    <property type="evidence" value="ECO:0007669"/>
    <property type="project" value="InterPro"/>
</dbReference>
<keyword evidence="1 10" id="KW-0696">RNA-directed RNA polymerase</keyword>
<dbReference type="SUPFAM" id="SSF52540">
    <property type="entry name" value="P-loop containing nucleoside triphosphate hydrolases"/>
    <property type="match status" value="1"/>
</dbReference>
<name>Q9IF44_9VIRU</name>
<dbReference type="InterPro" id="IPR027351">
    <property type="entry name" value="(+)RNA_virus_helicase_core_dom"/>
</dbReference>
<evidence type="ECO:0000256" key="2">
    <source>
        <dbReference type="ARBA" id="ARBA00022679"/>
    </source>
</evidence>
<dbReference type="SUPFAM" id="SSF56672">
    <property type="entry name" value="DNA/RNA polymerases"/>
    <property type="match status" value="1"/>
</dbReference>
<feature type="domain" description="Alphavirus-like MT" evidence="9">
    <location>
        <begin position="211"/>
        <end position="423"/>
    </location>
</feature>
<evidence type="ECO:0000256" key="7">
    <source>
        <dbReference type="SAM" id="MobiDB-lite"/>
    </source>
</evidence>
<dbReference type="GO" id="GO:0016556">
    <property type="term" value="P:mRNA modification"/>
    <property type="evidence" value="ECO:0007669"/>
    <property type="project" value="InterPro"/>
</dbReference>
<dbReference type="EMBL" id="AF280539">
    <property type="protein sequence ID" value="AAF91435.1"/>
    <property type="molecule type" value="Genomic_RNA"/>
</dbReference>
<protein>
    <submittedName>
        <fullName evidence="10">RNA-dependent RNA polymerase</fullName>
    </submittedName>
</protein>
<dbReference type="MEROPS" id="C36.001"/>
<evidence type="ECO:0000313" key="11">
    <source>
        <dbReference type="Proteomes" id="UP000203195"/>
    </source>
</evidence>
<keyword evidence="6" id="KW-0067">ATP-binding</keyword>
<feature type="region of interest" description="Disordered" evidence="7">
    <location>
        <begin position="1395"/>
        <end position="1417"/>
    </location>
</feature>
<dbReference type="GO" id="GO:0005524">
    <property type="term" value="F:ATP binding"/>
    <property type="evidence" value="ECO:0007669"/>
    <property type="project" value="UniProtKB-KW"/>
</dbReference>